<organism evidence="1 2">
    <name type="scientific">Cellulophaga phage Omtje_1</name>
    <dbReference type="NCBI Taxonomy" id="2745694"/>
    <lineage>
        <taxon>Viruses</taxon>
        <taxon>Viruses incertae sedis</taxon>
        <taxon>Obscuriviridae</taxon>
        <taxon>Omtjevirus</taxon>
        <taxon>Omtjevirus Omtje</taxon>
    </lineage>
</organism>
<evidence type="ECO:0000313" key="2">
    <source>
        <dbReference type="Proteomes" id="UP000693895"/>
    </source>
</evidence>
<reference evidence="1" key="1">
    <citation type="submission" date="2020-07" db="EMBL/GenBank/DDBJ databases">
        <title>Highly diverse flavobacterial phages as mortality factor during North Sea spring blooms.</title>
        <authorList>
            <person name="Bartlau N."/>
            <person name="Wichels A."/>
            <person name="Krohne G."/>
            <person name="Adriaenssens E.M."/>
            <person name="Heins A."/>
            <person name="Fuchs B.M."/>
            <person name="Amann R."/>
            <person name="Moraru C."/>
        </authorList>
    </citation>
    <scope>NUCLEOTIDE SEQUENCE</scope>
</reference>
<dbReference type="Proteomes" id="UP000693895">
    <property type="component" value="Segment"/>
</dbReference>
<keyword evidence="2" id="KW-1185">Reference proteome</keyword>
<gene>
    <name evidence="1" type="ORF">Omtje1_8</name>
</gene>
<proteinExistence type="predicted"/>
<sequence>MKVSRQMLADFLGCSISTSNKKYKELLLLIDVNRTYLTIYDVASLHGMECNVVASLMGVIDKKVLSTLISCKTF</sequence>
<accession>A0A8E5E8N4</accession>
<evidence type="ECO:0000313" key="1">
    <source>
        <dbReference type="EMBL" id="QQV90355.1"/>
    </source>
</evidence>
<protein>
    <submittedName>
        <fullName evidence="1">Uncharacterized protein</fullName>
    </submittedName>
</protein>
<dbReference type="EMBL" id="MT732445">
    <property type="protein sequence ID" value="QQV90355.1"/>
    <property type="molecule type" value="Genomic_DNA"/>
</dbReference>
<name>A0A8E5E8N4_9VIRU</name>